<dbReference type="InterPro" id="IPR031142">
    <property type="entry name" value="SPX_prot"/>
</dbReference>
<dbReference type="PANTHER" id="PTHR45978">
    <property type="entry name" value="SPX DOMAIN-CONTAINING PROTEIN 3"/>
    <property type="match status" value="1"/>
</dbReference>
<proteinExistence type="predicted"/>
<organism evidence="2 3">
    <name type="scientific">Panicum virgatum</name>
    <name type="common">Blackwell switchgrass</name>
    <dbReference type="NCBI Taxonomy" id="38727"/>
    <lineage>
        <taxon>Eukaryota</taxon>
        <taxon>Viridiplantae</taxon>
        <taxon>Streptophyta</taxon>
        <taxon>Embryophyta</taxon>
        <taxon>Tracheophyta</taxon>
        <taxon>Spermatophyta</taxon>
        <taxon>Magnoliopsida</taxon>
        <taxon>Liliopsida</taxon>
        <taxon>Poales</taxon>
        <taxon>Poaceae</taxon>
        <taxon>PACMAD clade</taxon>
        <taxon>Panicoideae</taxon>
        <taxon>Panicodae</taxon>
        <taxon>Paniceae</taxon>
        <taxon>Panicinae</taxon>
        <taxon>Panicum</taxon>
        <taxon>Panicum sect. Hiantes</taxon>
    </lineage>
</organism>
<feature type="region of interest" description="Disordered" evidence="1">
    <location>
        <begin position="68"/>
        <end position="143"/>
    </location>
</feature>
<dbReference type="EMBL" id="CM029053">
    <property type="protein sequence ID" value="KAG2549304.1"/>
    <property type="molecule type" value="Genomic_DNA"/>
</dbReference>
<gene>
    <name evidence="2" type="ORF">PVAP13_9KG262813</name>
</gene>
<dbReference type="EMBL" id="CM029053">
    <property type="protein sequence ID" value="KAG2549303.1"/>
    <property type="molecule type" value="Genomic_DNA"/>
</dbReference>
<reference evidence="2" key="1">
    <citation type="submission" date="2020-05" db="EMBL/GenBank/DDBJ databases">
        <title>WGS assembly of Panicum virgatum.</title>
        <authorList>
            <person name="Lovell J.T."/>
            <person name="Jenkins J."/>
            <person name="Shu S."/>
            <person name="Juenger T.E."/>
            <person name="Schmutz J."/>
        </authorList>
    </citation>
    <scope>NUCLEOTIDE SEQUENCE</scope>
    <source>
        <strain evidence="2">AP13</strain>
    </source>
</reference>
<dbReference type="Proteomes" id="UP000823388">
    <property type="component" value="Chromosome 9K"/>
</dbReference>
<sequence>MVLLLNCSAINYTGLAKILEKYDMRTGTGRLLRLPFIEKVLGQPFFATELISRLVRECEATMEAVFEAGGGRSSAGATPWRRLRRRRPPSRASSGTPWPRWSPWASSAAGAPRTGASRCRRWPRRSSTSCGASWLPIPCPSER</sequence>
<dbReference type="GO" id="GO:0016036">
    <property type="term" value="P:cellular response to phosphate starvation"/>
    <property type="evidence" value="ECO:0007669"/>
    <property type="project" value="InterPro"/>
</dbReference>
<evidence type="ECO:0000313" key="2">
    <source>
        <dbReference type="EMBL" id="KAG2549304.1"/>
    </source>
</evidence>
<comment type="caution">
    <text evidence="2">The sequence shown here is derived from an EMBL/GenBank/DDBJ whole genome shotgun (WGS) entry which is preliminary data.</text>
</comment>
<keyword evidence="3" id="KW-1185">Reference proteome</keyword>
<feature type="compositionally biased region" description="Low complexity" evidence="1">
    <location>
        <begin position="90"/>
        <end position="109"/>
    </location>
</feature>
<accession>A0A8T0NRD4</accession>
<dbReference type="PANTHER" id="PTHR45978:SF2">
    <property type="entry name" value="SPX DOMAIN-CONTAINING PROTEIN 3"/>
    <property type="match status" value="1"/>
</dbReference>
<evidence type="ECO:0000313" key="3">
    <source>
        <dbReference type="Proteomes" id="UP000823388"/>
    </source>
</evidence>
<name>A0A8T0NRD4_PANVG</name>
<evidence type="ECO:0000256" key="1">
    <source>
        <dbReference type="SAM" id="MobiDB-lite"/>
    </source>
</evidence>
<dbReference type="AlphaFoldDB" id="A0A8T0NRD4"/>
<protein>
    <recommendedName>
        <fullName evidence="4">SPX domain-containing protein</fullName>
    </recommendedName>
</protein>
<evidence type="ECO:0008006" key="4">
    <source>
        <dbReference type="Google" id="ProtNLM"/>
    </source>
</evidence>